<sequence>MGVESFRQGKHTSESSYAHYNVLRTSNVQPRWRRRTVRCKREEACRREHPRSCLDNSCAAQERQGGESPGKDIRFALPSRVRDDFRHPEQRYWRPGGRVADSDGLFVACFLQLYFFVFCCIVCRYCCTLFISLEFRRSDHAVMIRIDTLFALHPSLLQLLLQPAYMHDILQWLNDRRAS</sequence>
<accession>A0A371DTA1</accession>
<evidence type="ECO:0000313" key="3">
    <source>
        <dbReference type="Proteomes" id="UP000256964"/>
    </source>
</evidence>
<proteinExistence type="predicted"/>
<dbReference type="AlphaFoldDB" id="A0A371DTA1"/>
<feature type="transmembrane region" description="Helical" evidence="1">
    <location>
        <begin position="105"/>
        <end position="127"/>
    </location>
</feature>
<organism evidence="2 3">
    <name type="scientific">Lentinus brumalis</name>
    <dbReference type="NCBI Taxonomy" id="2498619"/>
    <lineage>
        <taxon>Eukaryota</taxon>
        <taxon>Fungi</taxon>
        <taxon>Dikarya</taxon>
        <taxon>Basidiomycota</taxon>
        <taxon>Agaricomycotina</taxon>
        <taxon>Agaricomycetes</taxon>
        <taxon>Polyporales</taxon>
        <taxon>Polyporaceae</taxon>
        <taxon>Lentinus</taxon>
    </lineage>
</organism>
<evidence type="ECO:0000313" key="2">
    <source>
        <dbReference type="EMBL" id="RDX55762.1"/>
    </source>
</evidence>
<keyword evidence="3" id="KW-1185">Reference proteome</keyword>
<protein>
    <submittedName>
        <fullName evidence="2">Uncharacterized protein</fullName>
    </submittedName>
</protein>
<name>A0A371DTA1_9APHY</name>
<evidence type="ECO:0000256" key="1">
    <source>
        <dbReference type="SAM" id="Phobius"/>
    </source>
</evidence>
<keyword evidence="1" id="KW-1133">Transmembrane helix</keyword>
<keyword evidence="1" id="KW-0812">Transmembrane</keyword>
<dbReference type="EMBL" id="KZ857381">
    <property type="protein sequence ID" value="RDX55762.1"/>
    <property type="molecule type" value="Genomic_DNA"/>
</dbReference>
<gene>
    <name evidence="2" type="ORF">OH76DRAFT_564654</name>
</gene>
<reference evidence="2 3" key="1">
    <citation type="journal article" date="2018" name="Biotechnol. Biofuels">
        <title>Integrative visual omics of the white-rot fungus Polyporus brumalis exposes the biotechnological potential of its oxidative enzymes for delignifying raw plant biomass.</title>
        <authorList>
            <person name="Miyauchi S."/>
            <person name="Rancon A."/>
            <person name="Drula E."/>
            <person name="Hage H."/>
            <person name="Chaduli D."/>
            <person name="Favel A."/>
            <person name="Grisel S."/>
            <person name="Henrissat B."/>
            <person name="Herpoel-Gimbert I."/>
            <person name="Ruiz-Duenas F.J."/>
            <person name="Chevret D."/>
            <person name="Hainaut M."/>
            <person name="Lin J."/>
            <person name="Wang M."/>
            <person name="Pangilinan J."/>
            <person name="Lipzen A."/>
            <person name="Lesage-Meessen L."/>
            <person name="Navarro D."/>
            <person name="Riley R."/>
            <person name="Grigoriev I.V."/>
            <person name="Zhou S."/>
            <person name="Raouche S."/>
            <person name="Rosso M.N."/>
        </authorList>
    </citation>
    <scope>NUCLEOTIDE SEQUENCE [LARGE SCALE GENOMIC DNA]</scope>
    <source>
        <strain evidence="2 3">BRFM 1820</strain>
    </source>
</reference>
<keyword evidence="1" id="KW-0472">Membrane</keyword>
<dbReference type="Proteomes" id="UP000256964">
    <property type="component" value="Unassembled WGS sequence"/>
</dbReference>